<keyword evidence="2" id="KW-1133">Transmembrane helix</keyword>
<dbReference type="Gene3D" id="3.30.70.1440">
    <property type="entry name" value="Multidrug efflux transporter AcrB pore domain"/>
    <property type="match status" value="1"/>
</dbReference>
<feature type="transmembrane region" description="Helical" evidence="2">
    <location>
        <begin position="20"/>
        <end position="40"/>
    </location>
</feature>
<protein>
    <submittedName>
        <fullName evidence="3">Efflux RND transporter permease subunit</fullName>
    </submittedName>
</protein>
<feature type="transmembrane region" description="Helical" evidence="2">
    <location>
        <begin position="482"/>
        <end position="505"/>
    </location>
</feature>
<evidence type="ECO:0000313" key="3">
    <source>
        <dbReference type="EMBL" id="MBW4467095.1"/>
    </source>
</evidence>
<feature type="transmembrane region" description="Helical" evidence="2">
    <location>
        <begin position="962"/>
        <end position="985"/>
    </location>
</feature>
<dbReference type="Gene3D" id="3.30.70.1430">
    <property type="entry name" value="Multidrug efflux transporter AcrB pore domain"/>
    <property type="match status" value="2"/>
</dbReference>
<comment type="caution">
    <text evidence="3">The sequence shown here is derived from an EMBL/GenBank/DDBJ whole genome shotgun (WGS) entry which is preliminary data.</text>
</comment>
<dbReference type="Pfam" id="PF00873">
    <property type="entry name" value="ACR_tran"/>
    <property type="match status" value="1"/>
</dbReference>
<name>A0A951PDD0_9CYAN</name>
<feature type="transmembrane region" description="Helical" evidence="2">
    <location>
        <begin position="1044"/>
        <end position="1068"/>
    </location>
</feature>
<dbReference type="InterPro" id="IPR027463">
    <property type="entry name" value="AcrB_DN_DC_subdom"/>
</dbReference>
<feature type="transmembrane region" description="Helical" evidence="2">
    <location>
        <begin position="397"/>
        <end position="417"/>
    </location>
</feature>
<dbReference type="EMBL" id="JAHHHV010000073">
    <property type="protein sequence ID" value="MBW4467095.1"/>
    <property type="molecule type" value="Genomic_DNA"/>
</dbReference>
<sequence length="1089" mass="116726">MQTPKPASFSISSTAVRQHIGTLMLTLAVLVIGVFFIFSLQVDLLPSITYPRIGLRLDVPGISPEVAIDEVTRPLEEALSATEGVVQVYSQTREGQVSIDLYFEPGGDIDQALNDATAAFNRAQSNLPEVVESPRLFKVDPSQLPVYELALASESLKDVDLRVFADEELARELGVVEGVATVDVSGGVPEEVRVLVDLNRLQSAGVGINQVLTELAETNQDISGGRILGELSEPLTRAVGRFQDAEELRDLSFTVADAAASGSSNSANSNSSDDSNNTANSSPTASRRVYLRNFAEVVDGTEEQRIFVSLDKRPAVKVSIQKQPDANTIEVVEGVKQRIEQLRQSGIVPQDMQIISTLDESIFIQNAISNVTSAGLIGAGLAAVAVLLFLGSLRQTLIIVLSIPMATLAAIILMRLFGLSINIFSLGGLALGVGIVVDNSIVMLETIAEDAGMTPGQDARSRLSAHEMVEQAARSGQSVESALIASTSTNLVAVLPFLLIGGFIALLFNELILTISFSVAASILVAVTVVPALAARLLAIRKSSGIGNLWLLKAFNRRFDAATQSYTRLLNRILRRRLLAISLTFLLLGGSSLVILGKIPQEILPQINTGQANLNAQFPPGTPLATSRKIMDAVDDILLAQPETESVFSTVGGSLFGSNTSENALRASSTIALKSGSDIQAYTSRVSREFTKLNLVNVRLRLSPGRVRGLILSNSPVRSDLDVILQGEDAKILEQAGQQVLRALEQQATLSSVRPDADSRQPEIQIRLDRERAADLNLNIQDIGDVLTTAIEGAVPTQLQRGTRLVDIRVQFDQDSIRRPSQIEALPLFTEDSQLVRLGDIAQIQRGQAPGEIQRINQRQVYLIAGTLNEGASLGDALAEVDRILAGIELPQGVSRLPSAAAQSNQDIQSTLPLLGGLAAFLVFVVMAVQYNSLVDPLVIMFTLPLALAGGIWGLFITQTAIGATVIVGAVLLVGIVVNNAIIMVELANQIREREGVDRRTAILQAAPQRLRPVLMTTITTVLGMFPLALGLGQGGEFLQPLGIVVFSGLALATVLTLFIIPCFYLLLHDFFGRWSATEQPIKSAPINK</sequence>
<dbReference type="PRINTS" id="PR00702">
    <property type="entry name" value="ACRIFLAVINRP"/>
</dbReference>
<dbReference type="GO" id="GO:0042910">
    <property type="term" value="F:xenobiotic transmembrane transporter activity"/>
    <property type="evidence" value="ECO:0007669"/>
    <property type="project" value="TreeGrafter"/>
</dbReference>
<organism evidence="3 4">
    <name type="scientific">Pegethrix bostrychoides GSE-TBD4-15B</name>
    <dbReference type="NCBI Taxonomy" id="2839662"/>
    <lineage>
        <taxon>Bacteria</taxon>
        <taxon>Bacillati</taxon>
        <taxon>Cyanobacteriota</taxon>
        <taxon>Cyanophyceae</taxon>
        <taxon>Oculatellales</taxon>
        <taxon>Oculatellaceae</taxon>
        <taxon>Pegethrix</taxon>
    </lineage>
</organism>
<feature type="transmembrane region" description="Helical" evidence="2">
    <location>
        <begin position="423"/>
        <end position="444"/>
    </location>
</feature>
<feature type="transmembrane region" description="Helical" evidence="2">
    <location>
        <begin position="371"/>
        <end position="390"/>
    </location>
</feature>
<proteinExistence type="predicted"/>
<dbReference type="SUPFAM" id="SSF82693">
    <property type="entry name" value="Multidrug efflux transporter AcrB pore domain, PN1, PN2, PC1 and PC2 subdomains"/>
    <property type="match status" value="3"/>
</dbReference>
<feature type="region of interest" description="Disordered" evidence="1">
    <location>
        <begin position="261"/>
        <end position="284"/>
    </location>
</feature>
<reference evidence="3" key="1">
    <citation type="submission" date="2021-05" db="EMBL/GenBank/DDBJ databases">
        <authorList>
            <person name="Pietrasiak N."/>
            <person name="Ward R."/>
            <person name="Stajich J.E."/>
            <person name="Kurbessoian T."/>
        </authorList>
    </citation>
    <scope>NUCLEOTIDE SEQUENCE</scope>
    <source>
        <strain evidence="3">GSE-TBD4-15B</strain>
    </source>
</reference>
<reference evidence="3" key="2">
    <citation type="journal article" date="2022" name="Microbiol. Resour. Announc.">
        <title>Metagenome Sequencing to Explore Phylogenomics of Terrestrial Cyanobacteria.</title>
        <authorList>
            <person name="Ward R.D."/>
            <person name="Stajich J.E."/>
            <person name="Johansen J.R."/>
            <person name="Huntemann M."/>
            <person name="Clum A."/>
            <person name="Foster B."/>
            <person name="Foster B."/>
            <person name="Roux S."/>
            <person name="Palaniappan K."/>
            <person name="Varghese N."/>
            <person name="Mukherjee S."/>
            <person name="Reddy T.B.K."/>
            <person name="Daum C."/>
            <person name="Copeland A."/>
            <person name="Chen I.A."/>
            <person name="Ivanova N.N."/>
            <person name="Kyrpides N.C."/>
            <person name="Shapiro N."/>
            <person name="Eloe-Fadrosh E.A."/>
            <person name="Pietrasiak N."/>
        </authorList>
    </citation>
    <scope>NUCLEOTIDE SEQUENCE</scope>
    <source>
        <strain evidence="3">GSE-TBD4-15B</strain>
    </source>
</reference>
<dbReference type="Gene3D" id="3.30.70.1320">
    <property type="entry name" value="Multidrug efflux transporter AcrB pore domain like"/>
    <property type="match status" value="1"/>
</dbReference>
<dbReference type="Proteomes" id="UP000707356">
    <property type="component" value="Unassembled WGS sequence"/>
</dbReference>
<evidence type="ECO:0000256" key="2">
    <source>
        <dbReference type="SAM" id="Phobius"/>
    </source>
</evidence>
<dbReference type="InterPro" id="IPR001036">
    <property type="entry name" value="Acrflvin-R"/>
</dbReference>
<evidence type="ECO:0000313" key="4">
    <source>
        <dbReference type="Proteomes" id="UP000707356"/>
    </source>
</evidence>
<dbReference type="AlphaFoldDB" id="A0A951PDD0"/>
<dbReference type="PANTHER" id="PTHR32063:SF0">
    <property type="entry name" value="SWARMING MOTILITY PROTEIN SWRC"/>
    <property type="match status" value="1"/>
</dbReference>
<keyword evidence="2" id="KW-0472">Membrane</keyword>
<feature type="transmembrane region" description="Helical" evidence="2">
    <location>
        <begin position="912"/>
        <end position="931"/>
    </location>
</feature>
<evidence type="ECO:0000256" key="1">
    <source>
        <dbReference type="SAM" id="MobiDB-lite"/>
    </source>
</evidence>
<feature type="transmembrane region" description="Helical" evidence="2">
    <location>
        <begin position="938"/>
        <end position="956"/>
    </location>
</feature>
<feature type="transmembrane region" description="Helical" evidence="2">
    <location>
        <begin position="511"/>
        <end position="534"/>
    </location>
</feature>
<dbReference type="SUPFAM" id="SSF82714">
    <property type="entry name" value="Multidrug efflux transporter AcrB TolC docking domain, DN and DC subdomains"/>
    <property type="match status" value="2"/>
</dbReference>
<keyword evidence="2" id="KW-0812">Transmembrane</keyword>
<dbReference type="Gene3D" id="1.20.1640.10">
    <property type="entry name" value="Multidrug efflux transporter AcrB transmembrane domain"/>
    <property type="match status" value="2"/>
</dbReference>
<dbReference type="PANTHER" id="PTHR32063">
    <property type="match status" value="1"/>
</dbReference>
<dbReference type="GO" id="GO:0005886">
    <property type="term" value="C:plasma membrane"/>
    <property type="evidence" value="ECO:0007669"/>
    <property type="project" value="TreeGrafter"/>
</dbReference>
<feature type="transmembrane region" description="Helical" evidence="2">
    <location>
        <begin position="578"/>
        <end position="597"/>
    </location>
</feature>
<feature type="transmembrane region" description="Helical" evidence="2">
    <location>
        <begin position="1014"/>
        <end position="1032"/>
    </location>
</feature>
<gene>
    <name evidence="3" type="ORF">KME07_16845</name>
</gene>
<dbReference type="SUPFAM" id="SSF82866">
    <property type="entry name" value="Multidrug efflux transporter AcrB transmembrane domain"/>
    <property type="match status" value="2"/>
</dbReference>
<dbReference type="Gene3D" id="3.30.2090.10">
    <property type="entry name" value="Multidrug efflux transporter AcrB TolC docking domain, DN and DC subdomains"/>
    <property type="match status" value="2"/>
</dbReference>
<accession>A0A951PDD0</accession>